<dbReference type="OrthoDB" id="2215135at2"/>
<keyword evidence="1" id="KW-0175">Coiled coil</keyword>
<comment type="caution">
    <text evidence="4">The sequence shown here is derived from an EMBL/GenBank/DDBJ whole genome shotgun (WGS) entry which is preliminary data.</text>
</comment>
<feature type="region of interest" description="Disordered" evidence="2">
    <location>
        <begin position="354"/>
        <end position="386"/>
    </location>
</feature>
<feature type="coiled-coil region" evidence="1">
    <location>
        <begin position="30"/>
        <end position="64"/>
    </location>
</feature>
<organism evidence="4 5">
    <name type="scientific">Streptococcus cuniculi</name>
    <dbReference type="NCBI Taxonomy" id="1432788"/>
    <lineage>
        <taxon>Bacteria</taxon>
        <taxon>Bacillati</taxon>
        <taxon>Bacillota</taxon>
        <taxon>Bacilli</taxon>
        <taxon>Lactobacillales</taxon>
        <taxon>Streptococcaceae</taxon>
        <taxon>Streptococcus</taxon>
    </lineage>
</organism>
<feature type="domain" description="DUF5648" evidence="3">
    <location>
        <begin position="389"/>
        <end position="514"/>
    </location>
</feature>
<proteinExistence type="predicted"/>
<dbReference type="NCBIfam" id="TIGR04320">
    <property type="entry name" value="Surf_Exclu_PgrA"/>
    <property type="match status" value="1"/>
</dbReference>
<dbReference type="Pfam" id="PF18885">
    <property type="entry name" value="DUF5648"/>
    <property type="match status" value="1"/>
</dbReference>
<evidence type="ECO:0000256" key="2">
    <source>
        <dbReference type="SAM" id="MobiDB-lite"/>
    </source>
</evidence>
<gene>
    <name evidence="4" type="ORF">E4T82_03890</name>
</gene>
<dbReference type="Gene3D" id="1.20.120.330">
    <property type="entry name" value="Nucleotidyltransferases domain 2"/>
    <property type="match status" value="1"/>
</dbReference>
<dbReference type="Proteomes" id="UP000297253">
    <property type="component" value="Unassembled WGS sequence"/>
</dbReference>
<evidence type="ECO:0000259" key="3">
    <source>
        <dbReference type="Pfam" id="PF18885"/>
    </source>
</evidence>
<sequence>MKKKMLLLGALASLATVTVSTVTQTTVAYAETESSKLTQAQQAVSQAQRALDQANQAVTVAKNDLNVSKARVDDAQNKVDSLPTFTLTPEYVAYLKEQRTPGGHATASAKLKAINDSVKALNVYTQNNEDKTRIISDINRLTVDEIRELTFFAQALMNQIRSQMGTPKANVSDGATRFASFVALGYISDGWDSWNNGHDVRAINEAARISGLEMGQNNYYENLSVTLRSTQSMSMAEAKQEIYDGFVNLMLNGYEWAHAASMAGLTREGEVYLGVTLSRTNGSLNVHVLAIQNKQIIDASKFNSTLLQTTLPERSILQQQLRDAKTQYTISERVYNETVAKQQAAQAALNQAQAVLAAAQPKPKPDPKPSTPPSSSKKNTQQTTSLQSVFRMYNPGLKVHLYTTDTNEYKVLSTRGWRQEGTAWKTETSKGQSVYRMYNPGLKVHLYTKDANEYKVLSTRGWRQEGVAYRSSGTVKIYRMYHPGIKKHLYTKDANEYKVLAKRGWRQEGVAWYSK</sequence>
<name>A0A4Y9JC55_9STRE</name>
<protein>
    <submittedName>
        <fullName evidence="4">SEC10/PgrA surface exclusion domain-containing protein</fullName>
    </submittedName>
</protein>
<accession>A0A4Y9JC55</accession>
<evidence type="ECO:0000313" key="5">
    <source>
        <dbReference type="Proteomes" id="UP000297253"/>
    </source>
</evidence>
<dbReference type="EMBL" id="SPPD01000004">
    <property type="protein sequence ID" value="TFU98161.1"/>
    <property type="molecule type" value="Genomic_DNA"/>
</dbReference>
<dbReference type="AlphaFoldDB" id="A0A4Y9JC55"/>
<dbReference type="InterPro" id="IPR027607">
    <property type="entry name" value="Surf_Exclu_SEC10/PgrA"/>
</dbReference>
<dbReference type="RefSeq" id="WP_135181568.1">
    <property type="nucleotide sequence ID" value="NZ_JADGKZ010000004.1"/>
</dbReference>
<evidence type="ECO:0000313" key="4">
    <source>
        <dbReference type="EMBL" id="TFU98161.1"/>
    </source>
</evidence>
<feature type="compositionally biased region" description="Low complexity" evidence="2">
    <location>
        <begin position="373"/>
        <end position="386"/>
    </location>
</feature>
<dbReference type="InterPro" id="IPR043708">
    <property type="entry name" value="DUF5648"/>
</dbReference>
<evidence type="ECO:0000256" key="1">
    <source>
        <dbReference type="SAM" id="Coils"/>
    </source>
</evidence>
<reference evidence="4 5" key="1">
    <citation type="submission" date="2019-03" db="EMBL/GenBank/DDBJ databases">
        <title>Diversity of the mouse oral microbiome.</title>
        <authorList>
            <person name="Joseph S."/>
            <person name="Aduse-Opoku J."/>
            <person name="Curtis M."/>
            <person name="Wade W."/>
            <person name="Hashim A."/>
        </authorList>
    </citation>
    <scope>NUCLEOTIDE SEQUENCE [LARGE SCALE GENOMIC DNA]</scope>
    <source>
        <strain evidence="4 5">WM131</strain>
    </source>
</reference>